<dbReference type="InterPro" id="IPR010982">
    <property type="entry name" value="Lambda_DNA-bd_dom_sf"/>
</dbReference>
<name>A0A926HXN0_9FIRM</name>
<dbReference type="CDD" id="cd00093">
    <property type="entry name" value="HTH_XRE"/>
    <property type="match status" value="1"/>
</dbReference>
<feature type="domain" description="HTH cro/C1-type" evidence="4">
    <location>
        <begin position="8"/>
        <end position="62"/>
    </location>
</feature>
<evidence type="ECO:0000256" key="1">
    <source>
        <dbReference type="ARBA" id="ARBA00023015"/>
    </source>
</evidence>
<dbReference type="InterPro" id="IPR001387">
    <property type="entry name" value="Cro/C1-type_HTH"/>
</dbReference>
<gene>
    <name evidence="5" type="ORF">H8693_08255</name>
</gene>
<keyword evidence="3" id="KW-0804">Transcription</keyword>
<keyword evidence="1" id="KW-0805">Transcription regulation</keyword>
<dbReference type="Gene3D" id="1.10.260.40">
    <property type="entry name" value="lambda repressor-like DNA-binding domains"/>
    <property type="match status" value="1"/>
</dbReference>
<protein>
    <submittedName>
        <fullName evidence="5">Helix-turn-helix domain-containing protein</fullName>
    </submittedName>
</protein>
<evidence type="ECO:0000256" key="3">
    <source>
        <dbReference type="ARBA" id="ARBA00023163"/>
    </source>
</evidence>
<accession>A0A926HXN0</accession>
<organism evidence="5 6">
    <name type="scientific">Guopingia tenuis</name>
    <dbReference type="NCBI Taxonomy" id="2763656"/>
    <lineage>
        <taxon>Bacteria</taxon>
        <taxon>Bacillati</taxon>
        <taxon>Bacillota</taxon>
        <taxon>Clostridia</taxon>
        <taxon>Christensenellales</taxon>
        <taxon>Christensenellaceae</taxon>
        <taxon>Guopingia</taxon>
    </lineage>
</organism>
<dbReference type="Proteomes" id="UP000617951">
    <property type="component" value="Unassembled WGS sequence"/>
</dbReference>
<dbReference type="EMBL" id="JACRSS010000004">
    <property type="protein sequence ID" value="MBC8538926.1"/>
    <property type="molecule type" value="Genomic_DNA"/>
</dbReference>
<dbReference type="PROSITE" id="PS50943">
    <property type="entry name" value="HTH_CROC1"/>
    <property type="match status" value="1"/>
</dbReference>
<dbReference type="RefSeq" id="WP_249280578.1">
    <property type="nucleotide sequence ID" value="NZ_JACRSS010000004.1"/>
</dbReference>
<dbReference type="GO" id="GO:0003677">
    <property type="term" value="F:DNA binding"/>
    <property type="evidence" value="ECO:0007669"/>
    <property type="project" value="UniProtKB-KW"/>
</dbReference>
<sequence>MATIASRLREALSVRGMKQIELSEKTGINKGAISSYLSGKYEPKQANVASLAQVLSVNEAWLLGKDVPMDTPIPAPAVDSELGEYLEELKNRSEMRMLFQLAKGATKEDVEKAVRIIEALRQSE</sequence>
<evidence type="ECO:0000313" key="6">
    <source>
        <dbReference type="Proteomes" id="UP000617951"/>
    </source>
</evidence>
<evidence type="ECO:0000256" key="2">
    <source>
        <dbReference type="ARBA" id="ARBA00023125"/>
    </source>
</evidence>
<reference evidence="5" key="1">
    <citation type="submission" date="2020-08" db="EMBL/GenBank/DDBJ databases">
        <title>Genome public.</title>
        <authorList>
            <person name="Liu C."/>
            <person name="Sun Q."/>
        </authorList>
    </citation>
    <scope>NUCLEOTIDE SEQUENCE</scope>
    <source>
        <strain evidence="5">NSJ-63</strain>
    </source>
</reference>
<evidence type="ECO:0000313" key="5">
    <source>
        <dbReference type="EMBL" id="MBC8538926.1"/>
    </source>
</evidence>
<dbReference type="PANTHER" id="PTHR40661:SF1">
    <property type="entry name" value="HTH CRO_C1-TYPE DOMAIN-CONTAINING PROTEIN"/>
    <property type="match status" value="1"/>
</dbReference>
<dbReference type="AlphaFoldDB" id="A0A926HXN0"/>
<dbReference type="SMART" id="SM00530">
    <property type="entry name" value="HTH_XRE"/>
    <property type="match status" value="1"/>
</dbReference>
<keyword evidence="6" id="KW-1185">Reference proteome</keyword>
<dbReference type="SUPFAM" id="SSF47413">
    <property type="entry name" value="lambda repressor-like DNA-binding domains"/>
    <property type="match status" value="1"/>
</dbReference>
<evidence type="ECO:0000259" key="4">
    <source>
        <dbReference type="PROSITE" id="PS50943"/>
    </source>
</evidence>
<proteinExistence type="predicted"/>
<dbReference type="Pfam" id="PF01381">
    <property type="entry name" value="HTH_3"/>
    <property type="match status" value="1"/>
</dbReference>
<comment type="caution">
    <text evidence="5">The sequence shown here is derived from an EMBL/GenBank/DDBJ whole genome shotgun (WGS) entry which is preliminary data.</text>
</comment>
<keyword evidence="2" id="KW-0238">DNA-binding</keyword>
<dbReference type="PANTHER" id="PTHR40661">
    <property type="match status" value="1"/>
</dbReference>